<gene>
    <name evidence="1" type="ORF">INT45_007660</name>
</gene>
<keyword evidence="2" id="KW-1185">Reference proteome</keyword>
<dbReference type="SUPFAM" id="SSF52047">
    <property type="entry name" value="RNI-like"/>
    <property type="match status" value="1"/>
</dbReference>
<name>A0A8H7S050_9FUNG</name>
<protein>
    <recommendedName>
        <fullName evidence="3">F-box domain-containing protein</fullName>
    </recommendedName>
</protein>
<dbReference type="OrthoDB" id="10288672at2759"/>
<reference evidence="1 2" key="1">
    <citation type="submission" date="2020-12" db="EMBL/GenBank/DDBJ databases">
        <title>Metabolic potential, ecology and presence of endohyphal bacteria is reflected in genomic diversity of Mucoromycotina.</title>
        <authorList>
            <person name="Muszewska A."/>
            <person name="Okrasinska A."/>
            <person name="Steczkiewicz K."/>
            <person name="Drgas O."/>
            <person name="Orlowska M."/>
            <person name="Perlinska-Lenart U."/>
            <person name="Aleksandrzak-Piekarczyk T."/>
            <person name="Szatraj K."/>
            <person name="Zielenkiewicz U."/>
            <person name="Pilsyk S."/>
            <person name="Malc E."/>
            <person name="Mieczkowski P."/>
            <person name="Kruszewska J.S."/>
            <person name="Biernat P."/>
            <person name="Pawlowska J."/>
        </authorList>
    </citation>
    <scope>NUCLEOTIDE SEQUENCE [LARGE SCALE GENOMIC DNA]</scope>
    <source>
        <strain evidence="1 2">CBS 142.35</strain>
    </source>
</reference>
<dbReference type="InterPro" id="IPR032675">
    <property type="entry name" value="LRR_dom_sf"/>
</dbReference>
<dbReference type="EMBL" id="JAEPRB010000200">
    <property type="protein sequence ID" value="KAG2218998.1"/>
    <property type="molecule type" value="Genomic_DNA"/>
</dbReference>
<dbReference type="Proteomes" id="UP000646827">
    <property type="component" value="Unassembled WGS sequence"/>
</dbReference>
<organism evidence="1 2">
    <name type="scientific">Circinella minor</name>
    <dbReference type="NCBI Taxonomy" id="1195481"/>
    <lineage>
        <taxon>Eukaryota</taxon>
        <taxon>Fungi</taxon>
        <taxon>Fungi incertae sedis</taxon>
        <taxon>Mucoromycota</taxon>
        <taxon>Mucoromycotina</taxon>
        <taxon>Mucoromycetes</taxon>
        <taxon>Mucorales</taxon>
        <taxon>Lichtheimiaceae</taxon>
        <taxon>Circinella</taxon>
    </lineage>
</organism>
<dbReference type="AlphaFoldDB" id="A0A8H7S050"/>
<evidence type="ECO:0000313" key="1">
    <source>
        <dbReference type="EMBL" id="KAG2218998.1"/>
    </source>
</evidence>
<comment type="caution">
    <text evidence="1">The sequence shown here is derived from an EMBL/GenBank/DDBJ whole genome shotgun (WGS) entry which is preliminary data.</text>
</comment>
<dbReference type="Gene3D" id="3.80.10.10">
    <property type="entry name" value="Ribonuclease Inhibitor"/>
    <property type="match status" value="1"/>
</dbReference>
<sequence length="568" mass="64870">MNDEQQYNPSPYIINDPLYSLPFDVITNIVILLPQDVRVECLKVSRLWREHILACAEAWFIVSLENGEDDNPMAELAYDISKHVKHLKMTTTSEHVCSQYLKQLRAGHFTRIQSLKIAEEPSINGLEVYNDYNATNRAHHNVVEKTLQTLQIENTLTYLDINVGFTCNPEISIAEVIATFPYLTDLIFSSESRFYPQVEYFYDIMTTPHQYMINLELRASIILETDIKCIATFCPKLRRLVLNGCVNKVLHAIVECQNTTMKNLEIFAFNPDNIHPPIPTLSTLSTKTQTMVNDNGIDESNEEKGLRILYTNNGCTPVPTEDILPLIYQNRETLETIYACISRLTDIELEYLYNKYVNFELKKIKYLTIWLAKGIQQWMLGAIKNSTSLVWLELVDIWDVNALMDTLIKMPPLYHIKLVAASMKPSDHKKLIQLLERYAQIANDGKTDSLRSIAIQFCDNVITDDILGTLGNIKTLEEVWLGGLTHTTSVVEIHTFIAKLGKQQLKGIYFDRISVITDTTIATVLGDMVDTLSYIKLKELEYISDNGIRALIDKKTNDKNGLSLLLEL</sequence>
<evidence type="ECO:0008006" key="3">
    <source>
        <dbReference type="Google" id="ProtNLM"/>
    </source>
</evidence>
<accession>A0A8H7S050</accession>
<proteinExistence type="predicted"/>
<evidence type="ECO:0000313" key="2">
    <source>
        <dbReference type="Proteomes" id="UP000646827"/>
    </source>
</evidence>